<keyword evidence="1" id="KW-1133">Transmembrane helix</keyword>
<feature type="transmembrane region" description="Helical" evidence="1">
    <location>
        <begin position="101"/>
        <end position="127"/>
    </location>
</feature>
<sequence>MDLLHAEEAISVDKNIQLAPASSRYASELFNIIDRNRKEFSQYMAWPRYVMNEHDEAIFLDVCFLQYQKNDGKTYAILFDEAPVGLLSFNRIDSGNKIAYIGYWLLAIGYWLLAIGYWLLAIGYWLLAIGLI</sequence>
<dbReference type="InterPro" id="IPR016181">
    <property type="entry name" value="Acyl_CoA_acyltransferase"/>
</dbReference>
<gene>
    <name evidence="2" type="ORF">GCM10023262_05740</name>
</gene>
<dbReference type="Proteomes" id="UP001501699">
    <property type="component" value="Unassembled WGS sequence"/>
</dbReference>
<evidence type="ECO:0000313" key="2">
    <source>
        <dbReference type="EMBL" id="GAA4660807.1"/>
    </source>
</evidence>
<comment type="caution">
    <text evidence="2">The sequence shown here is derived from an EMBL/GenBank/DDBJ whole genome shotgun (WGS) entry which is preliminary data.</text>
</comment>
<accession>A0ABP8VFG2</accession>
<reference evidence="3" key="1">
    <citation type="journal article" date="2019" name="Int. J. Syst. Evol. Microbiol.">
        <title>The Global Catalogue of Microorganisms (GCM) 10K type strain sequencing project: providing services to taxonomists for standard genome sequencing and annotation.</title>
        <authorList>
            <consortium name="The Broad Institute Genomics Platform"/>
            <consortium name="The Broad Institute Genome Sequencing Center for Infectious Disease"/>
            <person name="Wu L."/>
            <person name="Ma J."/>
        </authorList>
    </citation>
    <scope>NUCLEOTIDE SEQUENCE [LARGE SCALE GENOMIC DNA]</scope>
    <source>
        <strain evidence="3">JCM 17714</strain>
    </source>
</reference>
<protein>
    <submittedName>
        <fullName evidence="2">Uncharacterized protein</fullName>
    </submittedName>
</protein>
<keyword evidence="1" id="KW-0812">Transmembrane</keyword>
<keyword evidence="3" id="KW-1185">Reference proteome</keyword>
<keyword evidence="1" id="KW-0472">Membrane</keyword>
<proteinExistence type="predicted"/>
<dbReference type="EMBL" id="BAABJA010000002">
    <property type="protein sequence ID" value="GAA4660807.1"/>
    <property type="molecule type" value="Genomic_DNA"/>
</dbReference>
<evidence type="ECO:0000313" key="3">
    <source>
        <dbReference type="Proteomes" id="UP001501699"/>
    </source>
</evidence>
<name>A0ABP8VFG2_9HYPH</name>
<evidence type="ECO:0000256" key="1">
    <source>
        <dbReference type="SAM" id="Phobius"/>
    </source>
</evidence>
<organism evidence="2 3">
    <name type="scientific">Bartonella pachyuromydis</name>
    <dbReference type="NCBI Taxonomy" id="931097"/>
    <lineage>
        <taxon>Bacteria</taxon>
        <taxon>Pseudomonadati</taxon>
        <taxon>Pseudomonadota</taxon>
        <taxon>Alphaproteobacteria</taxon>
        <taxon>Hyphomicrobiales</taxon>
        <taxon>Bartonellaceae</taxon>
        <taxon>Bartonella</taxon>
    </lineage>
</organism>
<dbReference type="Gene3D" id="3.40.630.30">
    <property type="match status" value="1"/>
</dbReference>
<dbReference type="SUPFAM" id="SSF55729">
    <property type="entry name" value="Acyl-CoA N-acyltransferases (Nat)"/>
    <property type="match status" value="1"/>
</dbReference>